<accession>A0ACB9T0D4</accession>
<evidence type="ECO:0000313" key="2">
    <source>
        <dbReference type="Proteomes" id="UP001056778"/>
    </source>
</evidence>
<sequence length="346" mass="38521">MVDILQINSKTAIVDISLLESSSECQVELDTTNLNTTVVSTPISSPAPSLDQDLQNILTDLVTGDVSPLLANDEESCGSSDDYTPSTENNGSDTSSSEEVPSKQKVGKRIKVKAAETNIQTFEARPPLTTERIINHSGKLSLLNIDVQEIVFPDSEENEDEDLLAPQPFFRGRPSCARNGQNFCEHIDTYPHTKLQKLLQKDTALNQLFGVDQAPDEFVNRDGVEEDKFLCDSEQKLIFPKVGKTKENKWKYIVNQGDSSGRYVQGVLIRTCRSLDEPCQFAEFLPSGYKATCKQMYVYRKLLSVTRDGITVNEFFELPSACCCSYKRDFNSLFRSAGNISAAKKL</sequence>
<comment type="caution">
    <text evidence="1">The sequence shown here is derived from an EMBL/GenBank/DDBJ whole genome shotgun (WGS) entry which is preliminary data.</text>
</comment>
<reference evidence="1" key="1">
    <citation type="submission" date="2022-04" db="EMBL/GenBank/DDBJ databases">
        <title>Chromosome-scale genome assembly of Holotrichia oblita Faldermann.</title>
        <authorList>
            <person name="Rongchong L."/>
        </authorList>
    </citation>
    <scope>NUCLEOTIDE SEQUENCE</scope>
    <source>
        <strain evidence="1">81SQS9</strain>
    </source>
</reference>
<dbReference type="EMBL" id="CM043020">
    <property type="protein sequence ID" value="KAI4460164.1"/>
    <property type="molecule type" value="Genomic_DNA"/>
</dbReference>
<name>A0ACB9T0D4_HOLOL</name>
<protein>
    <submittedName>
        <fullName evidence="1">Uncharacterized protein</fullName>
    </submittedName>
</protein>
<proteinExistence type="predicted"/>
<organism evidence="1 2">
    <name type="scientific">Holotrichia oblita</name>
    <name type="common">Chafer beetle</name>
    <dbReference type="NCBI Taxonomy" id="644536"/>
    <lineage>
        <taxon>Eukaryota</taxon>
        <taxon>Metazoa</taxon>
        <taxon>Ecdysozoa</taxon>
        <taxon>Arthropoda</taxon>
        <taxon>Hexapoda</taxon>
        <taxon>Insecta</taxon>
        <taxon>Pterygota</taxon>
        <taxon>Neoptera</taxon>
        <taxon>Endopterygota</taxon>
        <taxon>Coleoptera</taxon>
        <taxon>Polyphaga</taxon>
        <taxon>Scarabaeiformia</taxon>
        <taxon>Scarabaeidae</taxon>
        <taxon>Melolonthinae</taxon>
        <taxon>Holotrichia</taxon>
    </lineage>
</organism>
<dbReference type="Proteomes" id="UP001056778">
    <property type="component" value="Chromosome 6"/>
</dbReference>
<keyword evidence="2" id="KW-1185">Reference proteome</keyword>
<evidence type="ECO:0000313" key="1">
    <source>
        <dbReference type="EMBL" id="KAI4460164.1"/>
    </source>
</evidence>
<gene>
    <name evidence="1" type="ORF">MML48_6g00004782</name>
</gene>